<sequence>MGETPLMSINARRMEASITAPVPESLRRLPQERVKKTLATMAPLEAELPVQAQHILQQLFLCQPGHWACRGMAFEKGHFTWSCSLSRAR</sequence>
<keyword evidence="2" id="KW-1185">Reference proteome</keyword>
<gene>
    <name evidence="1" type="ORF">GRJ2_003307200</name>
</gene>
<comment type="caution">
    <text evidence="1">The sequence shown here is derived from an EMBL/GenBank/DDBJ whole genome shotgun (WGS) entry which is preliminary data.</text>
</comment>
<evidence type="ECO:0000313" key="2">
    <source>
        <dbReference type="Proteomes" id="UP001623348"/>
    </source>
</evidence>
<organism evidence="1 2">
    <name type="scientific">Grus japonensis</name>
    <name type="common">Japanese crane</name>
    <name type="synonym">Red-crowned crane</name>
    <dbReference type="NCBI Taxonomy" id="30415"/>
    <lineage>
        <taxon>Eukaryota</taxon>
        <taxon>Metazoa</taxon>
        <taxon>Chordata</taxon>
        <taxon>Craniata</taxon>
        <taxon>Vertebrata</taxon>
        <taxon>Euteleostomi</taxon>
        <taxon>Archelosauria</taxon>
        <taxon>Archosauria</taxon>
        <taxon>Dinosauria</taxon>
        <taxon>Saurischia</taxon>
        <taxon>Theropoda</taxon>
        <taxon>Coelurosauria</taxon>
        <taxon>Aves</taxon>
        <taxon>Neognathae</taxon>
        <taxon>Neoaves</taxon>
        <taxon>Gruiformes</taxon>
        <taxon>Gruidae</taxon>
        <taxon>Grus</taxon>
    </lineage>
</organism>
<name>A0ABC9YEB7_GRUJA</name>
<reference evidence="1 2" key="1">
    <citation type="submission" date="2024-06" db="EMBL/GenBank/DDBJ databases">
        <title>The draft genome of Grus japonensis, version 3.</title>
        <authorList>
            <person name="Nabeshima K."/>
            <person name="Suzuki S."/>
            <person name="Onuma M."/>
        </authorList>
    </citation>
    <scope>NUCLEOTIDE SEQUENCE [LARGE SCALE GENOMIC DNA]</scope>
    <source>
        <strain evidence="1 2">451A</strain>
    </source>
</reference>
<protein>
    <submittedName>
        <fullName evidence="1">Prominin-2</fullName>
    </submittedName>
</protein>
<dbReference type="AlphaFoldDB" id="A0ABC9YEB7"/>
<proteinExistence type="predicted"/>
<dbReference type="Proteomes" id="UP001623348">
    <property type="component" value="Unassembled WGS sequence"/>
</dbReference>
<accession>A0ABC9YEB7</accession>
<evidence type="ECO:0000313" key="1">
    <source>
        <dbReference type="EMBL" id="GAB0208415.1"/>
    </source>
</evidence>
<dbReference type="EMBL" id="BAAFJT010000260">
    <property type="protein sequence ID" value="GAB0208415.1"/>
    <property type="molecule type" value="Genomic_DNA"/>
</dbReference>